<sequence length="67" mass="7342">MFHAWGTNPASFLSRYLAWVGTCPLLVIESGGDLGRVKTDEVPAVTRPCAEPYRPVGGPADDVRERR</sequence>
<dbReference type="AlphaFoldDB" id="D1A202"/>
<protein>
    <submittedName>
        <fullName evidence="2">Uncharacterized protein</fullName>
    </submittedName>
</protein>
<feature type="region of interest" description="Disordered" evidence="1">
    <location>
        <begin position="48"/>
        <end position="67"/>
    </location>
</feature>
<dbReference type="EMBL" id="CP001738">
    <property type="protein sequence ID" value="ACY99655.1"/>
    <property type="molecule type" value="Genomic_DNA"/>
</dbReference>
<evidence type="ECO:0000313" key="2">
    <source>
        <dbReference type="EMBL" id="ACY99655.1"/>
    </source>
</evidence>
<keyword evidence="3" id="KW-1185">Reference proteome</keyword>
<dbReference type="KEGG" id="tcu:Tcur_4127"/>
<proteinExistence type="predicted"/>
<accession>D1A202</accession>
<organism evidence="2 3">
    <name type="scientific">Thermomonospora curvata (strain ATCC 19995 / DSM 43183 / JCM 3096 / KCTC 9072 / NBRC 15933 / NCIMB 10081 / Henssen B9)</name>
    <dbReference type="NCBI Taxonomy" id="471852"/>
    <lineage>
        <taxon>Bacteria</taxon>
        <taxon>Bacillati</taxon>
        <taxon>Actinomycetota</taxon>
        <taxon>Actinomycetes</taxon>
        <taxon>Streptosporangiales</taxon>
        <taxon>Thermomonosporaceae</taxon>
        <taxon>Thermomonospora</taxon>
    </lineage>
</organism>
<dbReference type="Proteomes" id="UP000001918">
    <property type="component" value="Chromosome"/>
</dbReference>
<reference evidence="2 3" key="1">
    <citation type="journal article" date="2011" name="Stand. Genomic Sci.">
        <title>Complete genome sequence of Thermomonospora curvata type strain (B9).</title>
        <authorList>
            <person name="Chertkov O."/>
            <person name="Sikorski J."/>
            <person name="Nolan M."/>
            <person name="Lapidus A."/>
            <person name="Lucas S."/>
            <person name="Del Rio T.G."/>
            <person name="Tice H."/>
            <person name="Cheng J.F."/>
            <person name="Goodwin L."/>
            <person name="Pitluck S."/>
            <person name="Liolios K."/>
            <person name="Ivanova N."/>
            <person name="Mavromatis K."/>
            <person name="Mikhailova N."/>
            <person name="Ovchinnikova G."/>
            <person name="Pati A."/>
            <person name="Chen A."/>
            <person name="Palaniappan K."/>
            <person name="Djao O.D."/>
            <person name="Land M."/>
            <person name="Hauser L."/>
            <person name="Chang Y.J."/>
            <person name="Jeffries C.D."/>
            <person name="Brettin T."/>
            <person name="Han C."/>
            <person name="Detter J.C."/>
            <person name="Rohde M."/>
            <person name="Goker M."/>
            <person name="Woyke T."/>
            <person name="Bristow J."/>
            <person name="Eisen J.A."/>
            <person name="Markowitz V."/>
            <person name="Hugenholtz P."/>
            <person name="Klenk H.P."/>
            <person name="Kyrpides N.C."/>
        </authorList>
    </citation>
    <scope>NUCLEOTIDE SEQUENCE [LARGE SCALE GENOMIC DNA]</scope>
    <source>
        <strain evidence="3">ATCC 19995 / DSM 43183 / JCM 3096 / KCTC 9072 / NBRC 15933 / NCIMB 10081 / Henssen B9</strain>
    </source>
</reference>
<evidence type="ECO:0000313" key="3">
    <source>
        <dbReference type="Proteomes" id="UP000001918"/>
    </source>
</evidence>
<evidence type="ECO:0000256" key="1">
    <source>
        <dbReference type="SAM" id="MobiDB-lite"/>
    </source>
</evidence>
<gene>
    <name evidence="2" type="ordered locus">Tcur_4127</name>
</gene>
<dbReference type="HOGENOM" id="CLU_2811046_0_0_11"/>
<dbReference type="STRING" id="471852.Tcur_4127"/>
<name>D1A202_THECD</name>